<dbReference type="Proteomes" id="UP000767446">
    <property type="component" value="Unassembled WGS sequence"/>
</dbReference>
<dbReference type="EMBL" id="JADQBC010000039">
    <property type="protein sequence ID" value="MBR8827671.1"/>
    <property type="molecule type" value="Genomic_DNA"/>
</dbReference>
<keyword evidence="1" id="KW-0472">Membrane</keyword>
<reference evidence="2" key="1">
    <citation type="submission" date="2021-02" db="EMBL/GenBank/DDBJ databases">
        <title>Metagenome analyses of Stigonema ocellatum DSM 106950, Chlorogloea purpurea SAG 13.99 and Gomphosphaeria aponina DSM 107014.</title>
        <authorList>
            <person name="Marter P."/>
            <person name="Huang S."/>
        </authorList>
    </citation>
    <scope>NUCLEOTIDE SEQUENCE</scope>
    <source>
        <strain evidence="2">JP213</strain>
    </source>
</reference>
<dbReference type="AlphaFoldDB" id="A0A941GR92"/>
<dbReference type="InterPro" id="IPR021434">
    <property type="entry name" value="DUF3082"/>
</dbReference>
<keyword evidence="1" id="KW-1133">Transmembrane helix</keyword>
<evidence type="ECO:0000313" key="3">
    <source>
        <dbReference type="Proteomes" id="UP000767446"/>
    </source>
</evidence>
<keyword evidence="1" id="KW-0812">Transmembrane</keyword>
<organism evidence="2 3">
    <name type="scientific">Gomphosphaeria aponina SAG 52.96 = DSM 107014</name>
    <dbReference type="NCBI Taxonomy" id="1521640"/>
    <lineage>
        <taxon>Bacteria</taxon>
        <taxon>Bacillati</taxon>
        <taxon>Cyanobacteriota</taxon>
        <taxon>Cyanophyceae</taxon>
        <taxon>Oscillatoriophycideae</taxon>
        <taxon>Chroococcales</taxon>
        <taxon>Gomphosphaeriaceae</taxon>
        <taxon>Gomphosphaeria</taxon>
    </lineage>
</organism>
<evidence type="ECO:0000256" key="1">
    <source>
        <dbReference type="SAM" id="Phobius"/>
    </source>
</evidence>
<proteinExistence type="predicted"/>
<evidence type="ECO:0000313" key="2">
    <source>
        <dbReference type="EMBL" id="MBR8827671.1"/>
    </source>
</evidence>
<sequence>MSEPESVELKGKKITPLRCLVGASISGALGSGLYLLTAAIAQTYAAKPITSTNPIVLNISVAVRTLVVGIVALGTFVFLFVAIGLILLAIQVIIQSFKQRDTSSADK</sequence>
<protein>
    <submittedName>
        <fullName evidence="2">DUF3082 domain-containing protein</fullName>
    </submittedName>
</protein>
<comment type="caution">
    <text evidence="2">The sequence shown here is derived from an EMBL/GenBank/DDBJ whole genome shotgun (WGS) entry which is preliminary data.</text>
</comment>
<name>A0A941GR92_9CHRO</name>
<feature type="transmembrane region" description="Helical" evidence="1">
    <location>
        <begin position="61"/>
        <end position="90"/>
    </location>
</feature>
<dbReference type="PANTHER" id="PTHR35733:SF1">
    <property type="entry name" value="OS02G0307800 PROTEIN"/>
    <property type="match status" value="1"/>
</dbReference>
<accession>A0A941GR92</accession>
<dbReference type="Pfam" id="PF11282">
    <property type="entry name" value="DUF3082"/>
    <property type="match status" value="1"/>
</dbReference>
<gene>
    <name evidence="2" type="ORF">DSM107014_07145</name>
</gene>
<feature type="transmembrane region" description="Helical" evidence="1">
    <location>
        <begin position="20"/>
        <end position="41"/>
    </location>
</feature>
<dbReference type="PANTHER" id="PTHR35733">
    <property type="entry name" value="OS02G0307800 PROTEIN"/>
    <property type="match status" value="1"/>
</dbReference>